<organism evidence="2 4">
    <name type="scientific">Phocaeicola vulgatus</name>
    <name type="common">Bacteroides vulgatus</name>
    <dbReference type="NCBI Taxonomy" id="821"/>
    <lineage>
        <taxon>Bacteria</taxon>
        <taxon>Pseudomonadati</taxon>
        <taxon>Bacteroidota</taxon>
        <taxon>Bacteroidia</taxon>
        <taxon>Bacteroidales</taxon>
        <taxon>Bacteroidaceae</taxon>
        <taxon>Phocaeicola</taxon>
    </lineage>
</organism>
<dbReference type="RefSeq" id="WP_057098597.1">
    <property type="nucleotide sequence ID" value="NZ_JAHPYS010000011.1"/>
</dbReference>
<dbReference type="EMBL" id="JAHPYS010000011">
    <property type="protein sequence ID" value="MBU9138566.1"/>
    <property type="molecule type" value="Genomic_DNA"/>
</dbReference>
<dbReference type="PATRIC" id="fig|821.40.peg.560"/>
<dbReference type="Pfam" id="PF24391">
    <property type="entry name" value="HD-CE"/>
    <property type="match status" value="1"/>
</dbReference>
<accession>A0A0P0M121</accession>
<reference evidence="2 4" key="2">
    <citation type="journal article" date="2016" name="Genome Biol. Evol.">
        <title>Extensive mobilome-driven genome diversification in mouse gut-associated Bacteroides vulgatus mpk.</title>
        <authorList>
            <person name="Lange A."/>
            <person name="Beier S."/>
            <person name="Steimle A."/>
            <person name="Autenrieth I.B."/>
            <person name="Huson D.H."/>
            <person name="Frick J.S."/>
        </authorList>
    </citation>
    <scope>NUCLEOTIDE SEQUENCE [LARGE SCALE GENOMIC DNA]</scope>
    <source>
        <strain evidence="4">mpk</strain>
        <strain evidence="2">Mpk</strain>
    </source>
</reference>
<dbReference type="Gene3D" id="1.10.3210.10">
    <property type="entry name" value="Hypothetical protein af1432"/>
    <property type="match status" value="1"/>
</dbReference>
<dbReference type="SUPFAM" id="SSF109604">
    <property type="entry name" value="HD-domain/PDEase-like"/>
    <property type="match status" value="1"/>
</dbReference>
<dbReference type="Proteomes" id="UP000736888">
    <property type="component" value="Unassembled WGS sequence"/>
</dbReference>
<evidence type="ECO:0000313" key="3">
    <source>
        <dbReference type="EMBL" id="MBU9138566.1"/>
    </source>
</evidence>
<protein>
    <recommendedName>
        <fullName evidence="1">HD-CE domain-containing protein</fullName>
    </recommendedName>
</protein>
<feature type="domain" description="HD-CE" evidence="1">
    <location>
        <begin position="50"/>
        <end position="243"/>
    </location>
</feature>
<sequence length="330" mass="38265">MWTEQKIEKHLKEILTLEFEAKAEDYISLYITARKYIVEEVLKEIKGIEPSLTDHSADHVANVMERAWDLIEDQQDRFSGIEIYLLCLIILFHDVGNIEGRGGHNKKIAEIYNNIRNKVPTYNQERRLVLIATAAHCGSSKKGDKDTLSDVDEISNLYNKEIKLRELASILRFADELSEGPQRTSHYLNSKSKIAEDAQIYHEYASITNIFVDKGNNRIAITYNIDYTSSERIEELLEFTYRRILKLDAERRYCKYYAPILDKLKKTDAQINFTINGDICDLDLPKIELGDKYNLIDDGNDTNIVDHFIKNNPVFNIHNIVEKLNSNKDE</sequence>
<proteinExistence type="predicted"/>
<name>A0A0P0M121_PHOVU</name>
<reference evidence="4" key="1">
    <citation type="submission" date="2015-10" db="EMBL/GenBank/DDBJ databases">
        <title>Extensive mobilome-driven genome diversification in gut-associated Bacteroides vulgatus mpk.</title>
        <authorList>
            <person name="Beier S."/>
            <person name="Lange A."/>
            <person name="Huson D.H."/>
            <person name="Frick J.-S."/>
            <person name="Autenrieth I.B."/>
        </authorList>
    </citation>
    <scope>NUCLEOTIDE SEQUENCE [LARGE SCALE GENOMIC DNA]</scope>
    <source>
        <strain evidence="4">mpk</strain>
    </source>
</reference>
<evidence type="ECO:0000259" key="1">
    <source>
        <dbReference type="Pfam" id="PF24391"/>
    </source>
</evidence>
<dbReference type="InterPro" id="IPR056471">
    <property type="entry name" value="HD-CE"/>
</dbReference>
<dbReference type="AlphaFoldDB" id="A0A0P0M121"/>
<evidence type="ECO:0000313" key="4">
    <source>
        <dbReference type="Proteomes" id="UP000061587"/>
    </source>
</evidence>
<evidence type="ECO:0000313" key="2">
    <source>
        <dbReference type="EMBL" id="ALK83103.1"/>
    </source>
</evidence>
<dbReference type="EMBL" id="CP013020">
    <property type="protein sequence ID" value="ALK83103.1"/>
    <property type="molecule type" value="Genomic_DNA"/>
</dbReference>
<dbReference type="Proteomes" id="UP000061587">
    <property type="component" value="Chromosome"/>
</dbReference>
<gene>
    <name evidence="2" type="ORF">BvMPK_0475</name>
    <name evidence="3" type="ORF">KTG10_07335</name>
</gene>
<reference evidence="3" key="3">
    <citation type="submission" date="2021-06" db="EMBL/GenBank/DDBJ databases">
        <title>Collection of gut derived symbiotic bacterial strains cultured from healthy donors.</title>
        <authorList>
            <person name="Lin H."/>
            <person name="Littmann E."/>
            <person name="Pamer E.G."/>
        </authorList>
    </citation>
    <scope>NUCLEOTIDE SEQUENCE</scope>
    <source>
        <strain evidence="3">MSK.6.33</strain>
    </source>
</reference>